<feature type="transmembrane region" description="Helical" evidence="2">
    <location>
        <begin position="15"/>
        <end position="35"/>
    </location>
</feature>
<dbReference type="EMBL" id="ML179111">
    <property type="protein sequence ID" value="THU99951.1"/>
    <property type="molecule type" value="Genomic_DNA"/>
</dbReference>
<organism evidence="3 4">
    <name type="scientific">Dendrothele bispora (strain CBS 962.96)</name>
    <dbReference type="NCBI Taxonomy" id="1314807"/>
    <lineage>
        <taxon>Eukaryota</taxon>
        <taxon>Fungi</taxon>
        <taxon>Dikarya</taxon>
        <taxon>Basidiomycota</taxon>
        <taxon>Agaricomycotina</taxon>
        <taxon>Agaricomycetes</taxon>
        <taxon>Agaricomycetidae</taxon>
        <taxon>Agaricales</taxon>
        <taxon>Agaricales incertae sedis</taxon>
        <taxon>Dendrothele</taxon>
    </lineage>
</organism>
<keyword evidence="2" id="KW-0472">Membrane</keyword>
<evidence type="ECO:0000313" key="3">
    <source>
        <dbReference type="EMBL" id="THU99951.1"/>
    </source>
</evidence>
<keyword evidence="4" id="KW-1185">Reference proteome</keyword>
<keyword evidence="2" id="KW-0812">Transmembrane</keyword>
<gene>
    <name evidence="3" type="ORF">K435DRAFT_776805</name>
</gene>
<reference evidence="3 4" key="1">
    <citation type="journal article" date="2019" name="Nat. Ecol. Evol.">
        <title>Megaphylogeny resolves global patterns of mushroom evolution.</title>
        <authorList>
            <person name="Varga T."/>
            <person name="Krizsan K."/>
            <person name="Foldi C."/>
            <person name="Dima B."/>
            <person name="Sanchez-Garcia M."/>
            <person name="Sanchez-Ramirez S."/>
            <person name="Szollosi G.J."/>
            <person name="Szarkandi J.G."/>
            <person name="Papp V."/>
            <person name="Albert L."/>
            <person name="Andreopoulos W."/>
            <person name="Angelini C."/>
            <person name="Antonin V."/>
            <person name="Barry K.W."/>
            <person name="Bougher N.L."/>
            <person name="Buchanan P."/>
            <person name="Buyck B."/>
            <person name="Bense V."/>
            <person name="Catcheside P."/>
            <person name="Chovatia M."/>
            <person name="Cooper J."/>
            <person name="Damon W."/>
            <person name="Desjardin D."/>
            <person name="Finy P."/>
            <person name="Geml J."/>
            <person name="Haridas S."/>
            <person name="Hughes K."/>
            <person name="Justo A."/>
            <person name="Karasinski D."/>
            <person name="Kautmanova I."/>
            <person name="Kiss B."/>
            <person name="Kocsube S."/>
            <person name="Kotiranta H."/>
            <person name="LaButti K.M."/>
            <person name="Lechner B.E."/>
            <person name="Liimatainen K."/>
            <person name="Lipzen A."/>
            <person name="Lukacs Z."/>
            <person name="Mihaltcheva S."/>
            <person name="Morgado L.N."/>
            <person name="Niskanen T."/>
            <person name="Noordeloos M.E."/>
            <person name="Ohm R.A."/>
            <person name="Ortiz-Santana B."/>
            <person name="Ovrebo C."/>
            <person name="Racz N."/>
            <person name="Riley R."/>
            <person name="Savchenko A."/>
            <person name="Shiryaev A."/>
            <person name="Soop K."/>
            <person name="Spirin V."/>
            <person name="Szebenyi C."/>
            <person name="Tomsovsky M."/>
            <person name="Tulloss R.E."/>
            <person name="Uehling J."/>
            <person name="Grigoriev I.V."/>
            <person name="Vagvolgyi C."/>
            <person name="Papp T."/>
            <person name="Martin F.M."/>
            <person name="Miettinen O."/>
            <person name="Hibbett D.S."/>
            <person name="Nagy L.G."/>
        </authorList>
    </citation>
    <scope>NUCLEOTIDE SEQUENCE [LARGE SCALE GENOMIC DNA]</scope>
    <source>
        <strain evidence="3 4">CBS 962.96</strain>
    </source>
</reference>
<feature type="region of interest" description="Disordered" evidence="1">
    <location>
        <begin position="46"/>
        <end position="118"/>
    </location>
</feature>
<name>A0A4S8MCB7_DENBC</name>
<dbReference type="AlphaFoldDB" id="A0A4S8MCB7"/>
<evidence type="ECO:0000256" key="2">
    <source>
        <dbReference type="SAM" id="Phobius"/>
    </source>
</evidence>
<evidence type="ECO:0000256" key="1">
    <source>
        <dbReference type="SAM" id="MobiDB-lite"/>
    </source>
</evidence>
<accession>A0A4S8MCB7</accession>
<evidence type="ECO:0000313" key="4">
    <source>
        <dbReference type="Proteomes" id="UP000297245"/>
    </source>
</evidence>
<feature type="compositionally biased region" description="Polar residues" evidence="1">
    <location>
        <begin position="46"/>
        <end position="59"/>
    </location>
</feature>
<keyword evidence="2" id="KW-1133">Transmembrane helix</keyword>
<sequence>MDQVHQSNRLSALSLIWNTTSMYLTICLLIPVMLFKRWFSLSSKASSRVGISSGDTSIPQMKARLSRIDDKRDSSGPPMAESHHESGGISSGQTMIAPGSQNQTHESEDIDHKNKKNQ</sequence>
<protein>
    <submittedName>
        <fullName evidence="3">Uncharacterized protein</fullName>
    </submittedName>
</protein>
<dbReference type="Proteomes" id="UP000297245">
    <property type="component" value="Unassembled WGS sequence"/>
</dbReference>
<proteinExistence type="predicted"/>